<sequence length="245" mass="28171">MFPLQRCNELSIPLSNSLNHHPQHHKIPQDLILDDCDSLVFDFTHKQMASRPPKILLYTPPPEDHNTNLNYIKDVNNKKMVHREIEKQRRQEMATLHASLRSLLPIRFIKGKRSLSDQMNEGVNYINHMKKNIKELSDKRDELKKLSNLSNLKNHTVSCCFSIHKNNGTVGIEISNFRDQEGVPLSKLLEQLMKVGLEVVSCFSIEVNGRLLHSVQCEVIDSDSVDLSELKRKFSNMNPSFSCSD</sequence>
<protein>
    <submittedName>
        <fullName evidence="1">Uncharacterized protein</fullName>
    </submittedName>
</protein>
<gene>
    <name evidence="1" type="ORF">MILVUS5_LOCUS1961</name>
</gene>
<organism evidence="1 2">
    <name type="scientific">Trifolium pratense</name>
    <name type="common">Red clover</name>
    <dbReference type="NCBI Taxonomy" id="57577"/>
    <lineage>
        <taxon>Eukaryota</taxon>
        <taxon>Viridiplantae</taxon>
        <taxon>Streptophyta</taxon>
        <taxon>Embryophyta</taxon>
        <taxon>Tracheophyta</taxon>
        <taxon>Spermatophyta</taxon>
        <taxon>Magnoliopsida</taxon>
        <taxon>eudicotyledons</taxon>
        <taxon>Gunneridae</taxon>
        <taxon>Pentapetalae</taxon>
        <taxon>rosids</taxon>
        <taxon>fabids</taxon>
        <taxon>Fabales</taxon>
        <taxon>Fabaceae</taxon>
        <taxon>Papilionoideae</taxon>
        <taxon>50 kb inversion clade</taxon>
        <taxon>NPAAA clade</taxon>
        <taxon>Hologalegina</taxon>
        <taxon>IRL clade</taxon>
        <taxon>Trifolieae</taxon>
        <taxon>Trifolium</taxon>
    </lineage>
</organism>
<reference evidence="1" key="1">
    <citation type="submission" date="2023-10" db="EMBL/GenBank/DDBJ databases">
        <authorList>
            <person name="Rodriguez Cubillos JULIANA M."/>
            <person name="De Vega J."/>
        </authorList>
    </citation>
    <scope>NUCLEOTIDE SEQUENCE</scope>
</reference>
<evidence type="ECO:0000313" key="1">
    <source>
        <dbReference type="EMBL" id="CAJ2630122.1"/>
    </source>
</evidence>
<proteinExistence type="predicted"/>
<accession>A0ACB0IGG1</accession>
<dbReference type="EMBL" id="CASHSV030000001">
    <property type="protein sequence ID" value="CAJ2630122.1"/>
    <property type="molecule type" value="Genomic_DNA"/>
</dbReference>
<evidence type="ECO:0000313" key="2">
    <source>
        <dbReference type="Proteomes" id="UP001177021"/>
    </source>
</evidence>
<keyword evidence="2" id="KW-1185">Reference proteome</keyword>
<comment type="caution">
    <text evidence="1">The sequence shown here is derived from an EMBL/GenBank/DDBJ whole genome shotgun (WGS) entry which is preliminary data.</text>
</comment>
<dbReference type="Proteomes" id="UP001177021">
    <property type="component" value="Unassembled WGS sequence"/>
</dbReference>
<name>A0ACB0IGG1_TRIPR</name>